<dbReference type="PANTHER" id="PTHR24366">
    <property type="entry name" value="IG(IMMUNOGLOBULIN) AND LRR(LEUCINE RICH REPEAT) DOMAINS"/>
    <property type="match status" value="1"/>
</dbReference>
<evidence type="ECO:0000256" key="2">
    <source>
        <dbReference type="ARBA" id="ARBA00009634"/>
    </source>
</evidence>
<dbReference type="PROSITE" id="PS51450">
    <property type="entry name" value="LRR"/>
    <property type="match status" value="10"/>
</dbReference>
<dbReference type="InterPro" id="IPR035897">
    <property type="entry name" value="Toll_tir_struct_dom_sf"/>
</dbReference>
<evidence type="ECO:0000256" key="9">
    <source>
        <dbReference type="ARBA" id="ARBA00023136"/>
    </source>
</evidence>
<dbReference type="InterPro" id="IPR032675">
    <property type="entry name" value="LRR_dom_sf"/>
</dbReference>
<keyword evidence="8 11" id="KW-1133">Transmembrane helix</keyword>
<dbReference type="SMART" id="SM00365">
    <property type="entry name" value="LRR_SD22"/>
    <property type="match status" value="12"/>
</dbReference>
<evidence type="ECO:0000256" key="3">
    <source>
        <dbReference type="ARBA" id="ARBA00022475"/>
    </source>
</evidence>
<evidence type="ECO:0000256" key="10">
    <source>
        <dbReference type="SAM" id="MobiDB-lite"/>
    </source>
</evidence>
<feature type="region of interest" description="Disordered" evidence="10">
    <location>
        <begin position="1313"/>
        <end position="1352"/>
    </location>
</feature>
<evidence type="ECO:0000256" key="4">
    <source>
        <dbReference type="ARBA" id="ARBA00022614"/>
    </source>
</evidence>
<dbReference type="Pfam" id="PF13855">
    <property type="entry name" value="LRR_8"/>
    <property type="match status" value="5"/>
</dbReference>
<evidence type="ECO:0000256" key="11">
    <source>
        <dbReference type="SAM" id="Phobius"/>
    </source>
</evidence>
<evidence type="ECO:0000256" key="8">
    <source>
        <dbReference type="ARBA" id="ARBA00022989"/>
    </source>
</evidence>
<dbReference type="SMART" id="SM00369">
    <property type="entry name" value="LRR_TYP"/>
    <property type="match status" value="23"/>
</dbReference>
<feature type="transmembrane region" description="Helical" evidence="11">
    <location>
        <begin position="1017"/>
        <end position="1041"/>
    </location>
</feature>
<evidence type="ECO:0000256" key="7">
    <source>
        <dbReference type="ARBA" id="ARBA00022737"/>
    </source>
</evidence>
<dbReference type="PROSITE" id="PS50104">
    <property type="entry name" value="TIR"/>
    <property type="match status" value="1"/>
</dbReference>
<dbReference type="FunFam" id="3.80.10.10:FF:001164">
    <property type="entry name" value="GH01279p"/>
    <property type="match status" value="1"/>
</dbReference>
<protein>
    <submittedName>
        <fullName evidence="14">CSON007899 protein</fullName>
    </submittedName>
</protein>
<name>A0A336MA92_CULSO</name>
<organism evidence="14">
    <name type="scientific">Culicoides sonorensis</name>
    <name type="common">Biting midge</name>
    <dbReference type="NCBI Taxonomy" id="179676"/>
    <lineage>
        <taxon>Eukaryota</taxon>
        <taxon>Metazoa</taxon>
        <taxon>Ecdysozoa</taxon>
        <taxon>Arthropoda</taxon>
        <taxon>Hexapoda</taxon>
        <taxon>Insecta</taxon>
        <taxon>Pterygota</taxon>
        <taxon>Neoptera</taxon>
        <taxon>Endopterygota</taxon>
        <taxon>Diptera</taxon>
        <taxon>Nematocera</taxon>
        <taxon>Chironomoidea</taxon>
        <taxon>Ceratopogonidae</taxon>
        <taxon>Ceratopogoninae</taxon>
        <taxon>Culicoides</taxon>
        <taxon>Monoculicoides</taxon>
    </lineage>
</organism>
<proteinExistence type="inferred from homology"/>
<feature type="compositionally biased region" description="Basic and acidic residues" evidence="10">
    <location>
        <begin position="1336"/>
        <end position="1352"/>
    </location>
</feature>
<evidence type="ECO:0000313" key="14">
    <source>
        <dbReference type="EMBL" id="SSX22958.1"/>
    </source>
</evidence>
<dbReference type="FunFam" id="3.80.10.10:FF:001438">
    <property type="entry name" value="Uncharacterized protein"/>
    <property type="match status" value="1"/>
</dbReference>
<dbReference type="GO" id="GO:0005886">
    <property type="term" value="C:plasma membrane"/>
    <property type="evidence" value="ECO:0007669"/>
    <property type="project" value="UniProtKB-SubCell"/>
</dbReference>
<keyword evidence="4" id="KW-0433">Leucine-rich repeat</keyword>
<dbReference type="SMART" id="SM00255">
    <property type="entry name" value="TIR"/>
    <property type="match status" value="1"/>
</dbReference>
<keyword evidence="3" id="KW-1003">Cell membrane</keyword>
<dbReference type="VEuPathDB" id="VectorBase:CSON007899"/>
<evidence type="ECO:0000256" key="1">
    <source>
        <dbReference type="ARBA" id="ARBA00004236"/>
    </source>
</evidence>
<dbReference type="SUPFAM" id="SSF52058">
    <property type="entry name" value="L domain-like"/>
    <property type="match status" value="3"/>
</dbReference>
<evidence type="ECO:0000259" key="13">
    <source>
        <dbReference type="PROSITE" id="PS50104"/>
    </source>
</evidence>
<dbReference type="InterPro" id="IPR000157">
    <property type="entry name" value="TIR_dom"/>
</dbReference>
<comment type="subcellular location">
    <subcellularLocation>
        <location evidence="1">Cell membrane</location>
    </subcellularLocation>
</comment>
<dbReference type="Gene3D" id="3.40.50.10140">
    <property type="entry name" value="Toll/interleukin-1 receptor homology (TIR) domain"/>
    <property type="match status" value="1"/>
</dbReference>
<dbReference type="PANTHER" id="PTHR24366:SF96">
    <property type="entry name" value="LEUCINE RICH REPEAT CONTAINING 53"/>
    <property type="match status" value="1"/>
</dbReference>
<keyword evidence="9 11" id="KW-0472">Membrane</keyword>
<evidence type="ECO:0000256" key="12">
    <source>
        <dbReference type="SAM" id="SignalP"/>
    </source>
</evidence>
<evidence type="ECO:0000256" key="5">
    <source>
        <dbReference type="ARBA" id="ARBA00022692"/>
    </source>
</evidence>
<reference evidence="14" key="1">
    <citation type="submission" date="2018-07" db="EMBL/GenBank/DDBJ databases">
        <authorList>
            <person name="Quirk P.G."/>
            <person name="Krulwich T.A."/>
        </authorList>
    </citation>
    <scope>NUCLEOTIDE SEQUENCE</scope>
</reference>
<dbReference type="SUPFAM" id="SSF52200">
    <property type="entry name" value="Toll/Interleukin receptor TIR domain"/>
    <property type="match status" value="1"/>
</dbReference>
<dbReference type="Pfam" id="PF13676">
    <property type="entry name" value="TIR_2"/>
    <property type="match status" value="1"/>
</dbReference>
<evidence type="ECO:0000256" key="6">
    <source>
        <dbReference type="ARBA" id="ARBA00022729"/>
    </source>
</evidence>
<keyword evidence="6 12" id="KW-0732">Signal</keyword>
<dbReference type="EMBL" id="UFQT01000297">
    <property type="protein sequence ID" value="SSX22958.1"/>
    <property type="molecule type" value="Genomic_DNA"/>
</dbReference>
<feature type="domain" description="TIR" evidence="13">
    <location>
        <begin position="1073"/>
        <end position="1211"/>
    </location>
</feature>
<dbReference type="SMART" id="SM00364">
    <property type="entry name" value="LRR_BAC"/>
    <property type="match status" value="9"/>
</dbReference>
<dbReference type="InterPro" id="IPR003591">
    <property type="entry name" value="Leu-rich_rpt_typical-subtyp"/>
</dbReference>
<sequence length="1352" mass="153403">MDYSTLFVLVFFTLCNLSNYVLSRSTTDRNALTPRGCKWQRFYSSLDDTDVQSLLSCKLRTIGSTDSLIGNLSSYQIEKITAIKLECSDVLFFESSLEGNAQHTSAGAFLGTLKRLRDLRIEYCKIRYVPSMVFSNVRDLRSLSLKTHNSDWSAMSLEFHPESFRGLTELKMLDLSDNNIWSLPPDVFCPLYSLRFLNLTRNRLTDITSLGFSDWGNGPTAPGKACNTGLEVLDLSRNDLSKMPDNGLTGLRSLQKLNLQDNKLSNLADRSFVGLGSLKVLNISNNLLTILPPELFQSPRQLEQIYLQNNSLSVLAPGLLEGLDRLITLDLSHNELSNEWVNRDTFAGLVRLVVLNLGYNSLTKIDHHVFKGLIQLQILNLEYNSIEVIADNAFDDLKNLHALTLSHNRLKRIEAHHLSDLYVLTQLFLESNQIDTIHARAFENLTNLNDLSLNDNQLGQIPDGLNKLRFLKSLDLGKNQIKEVRNESFEGLEQLLGLRLVDNHITSISKDAFITLSSLHVLNLASNRIKDVDANAFTSNPTIRAIRLDNNEIEDIKGIFNNLPTLVWLNVSDNNIQYFDYSSLPPSLEWLDLHENQISELGDYFGQKEELKLKMLDVSFNRITKVTEETVPNSIETLFLNNNLIEEVAAGTFLKKANIEKVVLYANFIRRMEIAAIALSRIPDHKEMPQFFVGDNPILCDCHMEWLQSINELSHLRQHPRIMDLDAVMCNMEHDRGNMVRPLMEVNPKEFLCRYETHCYATCHCCDFDACDCKMTCPDRCNCYHDHTWGSNIVDCGSAGYTSVPEKIPMDASTIYLDGNDLNELPSHMFIGKKKLEVLYLNNSNIGSLHNRTFSGIPGLKVLHMDNNNLRELRGFEFDQLVNMNKLFLNHNSIQFVSNRTFNNLKKLEVLNLNDNKINNFTPWTQLKAASDSGALTKVSLDGIKWDCTCDQLFKLQQWIKEMSNEYDLNRMICLDDRVVGDVVISCADNKHNERAIATPAVHRTVIYQNPLIGGGYIPLLAAVLVAIIGTALVFALICVFRQDVRLWAHAKYGLRLFRDPSLAASEHDEKDKLYDSYVIYSLRDQQFVTHTIAGGLQYYGYTTCLHHRDIHSTTFLSDSLQSAADASRRIILTLSMNFIKNEWTQPQFQVALQSLIESIRPNQRKHKLILILLAPVDLIALEPIMQILIRTCTVICWGEKRFWDKLRFALPDINSERSIKKMGNITRSPNLRYTPAPTTVDTWCKMSRPGHAVSIPVPHSHQNTPSQSTCNTEDESSSSGAGSQHYEAPMCQVGSQIYSSRSQNSLGHVYSTIPETPQMARCPPPMDPRNNGDNNNKHESEKKVNSDYVKK</sequence>
<gene>
    <name evidence="14" type="primary">CSON007899</name>
</gene>
<dbReference type="GO" id="GO:0007165">
    <property type="term" value="P:signal transduction"/>
    <property type="evidence" value="ECO:0007669"/>
    <property type="project" value="InterPro"/>
</dbReference>
<keyword evidence="7" id="KW-0677">Repeat</keyword>
<accession>A0A336MA92</accession>
<feature type="region of interest" description="Disordered" evidence="10">
    <location>
        <begin position="1252"/>
        <end position="1287"/>
    </location>
</feature>
<comment type="similarity">
    <text evidence="2">Belongs to the Toll-like receptor family.</text>
</comment>
<dbReference type="Gene3D" id="3.80.10.10">
    <property type="entry name" value="Ribonuclease Inhibitor"/>
    <property type="match status" value="7"/>
</dbReference>
<dbReference type="InterPro" id="IPR001611">
    <property type="entry name" value="Leu-rich_rpt"/>
</dbReference>
<keyword evidence="5 11" id="KW-0812">Transmembrane</keyword>
<feature type="compositionally biased region" description="Polar residues" evidence="10">
    <location>
        <begin position="1261"/>
        <end position="1283"/>
    </location>
</feature>
<feature type="chain" id="PRO_5016397600" evidence="12">
    <location>
        <begin position="24"/>
        <end position="1352"/>
    </location>
</feature>
<dbReference type="OMA" id="QRWIREV"/>
<feature type="signal peptide" evidence="12">
    <location>
        <begin position="1"/>
        <end position="23"/>
    </location>
</feature>